<proteinExistence type="predicted"/>
<dbReference type="Gene3D" id="3.20.20.150">
    <property type="entry name" value="Divalent-metal-dependent TIM barrel enzymes"/>
    <property type="match status" value="1"/>
</dbReference>
<dbReference type="EMBL" id="FOUU01000007">
    <property type="protein sequence ID" value="SFM93193.1"/>
    <property type="molecule type" value="Genomic_DNA"/>
</dbReference>
<dbReference type="AlphaFoldDB" id="A0A1I4UWQ2"/>
<dbReference type="GO" id="GO:0016853">
    <property type="term" value="F:isomerase activity"/>
    <property type="evidence" value="ECO:0007669"/>
    <property type="project" value="UniProtKB-KW"/>
</dbReference>
<dbReference type="OrthoDB" id="9801426at2"/>
<dbReference type="Proteomes" id="UP000199611">
    <property type="component" value="Unassembled WGS sequence"/>
</dbReference>
<dbReference type="InterPro" id="IPR036237">
    <property type="entry name" value="Xyl_isomerase-like_sf"/>
</dbReference>
<dbReference type="PANTHER" id="PTHR12110:SF52">
    <property type="entry name" value="XYLOSE ISOMERASE"/>
    <property type="match status" value="1"/>
</dbReference>
<evidence type="ECO:0000313" key="3">
    <source>
        <dbReference type="Proteomes" id="UP000199611"/>
    </source>
</evidence>
<keyword evidence="3" id="KW-1185">Reference proteome</keyword>
<dbReference type="SUPFAM" id="SSF51658">
    <property type="entry name" value="Xylose isomerase-like"/>
    <property type="match status" value="1"/>
</dbReference>
<name>A0A1I4UWQ2_9BACT</name>
<sequence>MKFALSTKSFRQFSLEQSIQSIAKAGFKNLDILAQKPHINPGDFTAAYAAQIQRALQDNKLTVVALDAYGPPDFNPSWLAEDWKEREERIRYTLDCARIAAALGIKYVTIPAGSPIPESMDYNEAWRLFVANMFRVLSTVGRLGITILLRPSPDILISTADQAIAFLRELEFPENLKIAFDPAHARCAGEDPCSTIQAILPQTACIYLSDVVCSESHSHVPIGEGELDVKAFLNCLMEASFDGYIIIDPASAEQPSQESLESLNKWLKENDFF</sequence>
<reference evidence="2 3" key="1">
    <citation type="submission" date="2016-10" db="EMBL/GenBank/DDBJ databases">
        <authorList>
            <person name="de Groot N.N."/>
        </authorList>
    </citation>
    <scope>NUCLEOTIDE SEQUENCE [LARGE SCALE GENOMIC DNA]</scope>
    <source>
        <strain evidence="2 3">DSM 9990</strain>
    </source>
</reference>
<evidence type="ECO:0000259" key="1">
    <source>
        <dbReference type="Pfam" id="PF01261"/>
    </source>
</evidence>
<organism evidence="2 3">
    <name type="scientific">Thermodesulforhabdus norvegica</name>
    <dbReference type="NCBI Taxonomy" id="39841"/>
    <lineage>
        <taxon>Bacteria</taxon>
        <taxon>Pseudomonadati</taxon>
        <taxon>Thermodesulfobacteriota</taxon>
        <taxon>Syntrophobacteria</taxon>
        <taxon>Syntrophobacterales</taxon>
        <taxon>Thermodesulforhabdaceae</taxon>
        <taxon>Thermodesulforhabdus</taxon>
    </lineage>
</organism>
<gene>
    <name evidence="2" type="ORF">SAMN05660836_02003</name>
</gene>
<dbReference type="PANTHER" id="PTHR12110">
    <property type="entry name" value="HYDROXYPYRUVATE ISOMERASE"/>
    <property type="match status" value="1"/>
</dbReference>
<protein>
    <submittedName>
        <fullName evidence="2">Sugar phosphate isomerase/epimerase</fullName>
    </submittedName>
</protein>
<evidence type="ECO:0000313" key="2">
    <source>
        <dbReference type="EMBL" id="SFM93193.1"/>
    </source>
</evidence>
<dbReference type="InterPro" id="IPR050312">
    <property type="entry name" value="IolE/XylAMocC-like"/>
</dbReference>
<dbReference type="STRING" id="39841.SAMN05660836_02003"/>
<dbReference type="RefSeq" id="WP_093395468.1">
    <property type="nucleotide sequence ID" value="NZ_FOUU01000007.1"/>
</dbReference>
<feature type="domain" description="Xylose isomerase-like TIM barrel" evidence="1">
    <location>
        <begin position="20"/>
        <end position="265"/>
    </location>
</feature>
<dbReference type="Pfam" id="PF01261">
    <property type="entry name" value="AP_endonuc_2"/>
    <property type="match status" value="1"/>
</dbReference>
<dbReference type="InterPro" id="IPR013022">
    <property type="entry name" value="Xyl_isomerase-like_TIM-brl"/>
</dbReference>
<keyword evidence="2" id="KW-0413">Isomerase</keyword>
<accession>A0A1I4UWQ2</accession>